<dbReference type="FunFam" id="3.30.70.270:FF:000001">
    <property type="entry name" value="Diguanylate cyclase domain protein"/>
    <property type="match status" value="1"/>
</dbReference>
<feature type="domain" description="EAL" evidence="3">
    <location>
        <begin position="510"/>
        <end position="763"/>
    </location>
</feature>
<dbReference type="Proteomes" id="UP001139488">
    <property type="component" value="Unassembled WGS sequence"/>
</dbReference>
<evidence type="ECO:0000313" key="5">
    <source>
        <dbReference type="EMBL" id="MCJ2377076.1"/>
    </source>
</evidence>
<accession>A0A9X1WBL0</accession>
<keyword evidence="2" id="KW-0472">Membrane</keyword>
<dbReference type="InterPro" id="IPR029787">
    <property type="entry name" value="Nucleotide_cyclase"/>
</dbReference>
<dbReference type="AlphaFoldDB" id="A0A9X1WBL0"/>
<dbReference type="SUPFAM" id="SSF55073">
    <property type="entry name" value="Nucleotide cyclase"/>
    <property type="match status" value="1"/>
</dbReference>
<dbReference type="Gene3D" id="3.20.20.450">
    <property type="entry name" value="EAL domain"/>
    <property type="match status" value="1"/>
</dbReference>
<comment type="caution">
    <text evidence="5">The sequence shown here is derived from an EMBL/GenBank/DDBJ whole genome shotgun (WGS) entry which is preliminary data.</text>
</comment>
<dbReference type="PROSITE" id="PS50887">
    <property type="entry name" value="GGDEF"/>
    <property type="match status" value="1"/>
</dbReference>
<dbReference type="InterPro" id="IPR043128">
    <property type="entry name" value="Rev_trsase/Diguanyl_cyclase"/>
</dbReference>
<name>A0A9X1WBL0_9VIBR</name>
<dbReference type="SUPFAM" id="SSF141868">
    <property type="entry name" value="EAL domain-like"/>
    <property type="match status" value="1"/>
</dbReference>
<dbReference type="SMART" id="SM00267">
    <property type="entry name" value="GGDEF"/>
    <property type="match status" value="1"/>
</dbReference>
<evidence type="ECO:0000256" key="1">
    <source>
        <dbReference type="ARBA" id="ARBA00001946"/>
    </source>
</evidence>
<proteinExistence type="predicted"/>
<comment type="cofactor">
    <cofactor evidence="1">
        <name>Mg(2+)</name>
        <dbReference type="ChEBI" id="CHEBI:18420"/>
    </cofactor>
</comment>
<reference evidence="5" key="1">
    <citation type="submission" date="2021-11" db="EMBL/GenBank/DDBJ databases">
        <title>Vibrio ZSDE26 sp. nov. and Vibrio ZSDZ34 sp. nov., isolated from coastal seawater in Qingdao.</title>
        <authorList>
            <person name="Zhang P."/>
        </authorList>
    </citation>
    <scope>NUCLEOTIDE SEQUENCE</scope>
    <source>
        <strain evidence="5">ZSDZ34</strain>
    </source>
</reference>
<sequence length="777" mass="88087">MIKNFTRNTYIIVAALLLAGYLVSILAVTNLGQTRLNESLHRELELKVENYASALEYFFYVTNEDINTLSQTPVMHAFFANLASGMSMKYGLASSILALDRKLAYTIKNKTINQQKIYDRFTLISLDGSVISDTSPNSATNIDIQELNNHSTRPAFFRTVDSVSSNEIQLVKMVLYSGTPTGYLVATLNKKVIFEQLTSQESEQSKSRIELLSNYGHSFLWNSPLNSDTLITKQQLAEAINFSLPIKNTPFVLNSWFEPVEHKSVLTSSWFTLGLSFLAIPVFAGLIYIFVINNANLVLRTKIDASRKQQGLLSSKNKQLIEEIEKRKESELKLSYQASHDALTGLPNRSYGNQRLQVEIDKANYNNSNLLVMFIDLDNFKQINDTLGHLAGDEVLKQSTDRLINAVGSKDLLSRLGGDEFLFIIPELDNQEVSKKYAEEILKLFDEPFVWNNQKFFVSISIGMSRYPQDGNSTQQLLANADMAMYSVKQDGRNAYSFYNTEMSSNVQRNLNLDGRLRYAIANQELELYYQPIIDLESSKIIGAEALMRWNDNEYGMIPPDEFIPLAEGNGLIHQLGEFAIMSACQQAAQWQSIAPLSISINFSSVQFRYCEKLFTQIRYSLMKSGLKPELLDIEITENLLFNHNEDVINLLNKLRTMGVRLTIDDFGTGYSALSYLQKFPFDQLKIDRSFLMNIRKNKADRELVTAIVAMAKALNLSVVAEGIEEQWHTNFLNSIHCEFGQGFLYSKPVPAVEFEKLLIANLEETRDHQPALNIVK</sequence>
<dbReference type="Pfam" id="PF00563">
    <property type="entry name" value="EAL"/>
    <property type="match status" value="1"/>
</dbReference>
<dbReference type="Gene3D" id="3.30.70.270">
    <property type="match status" value="1"/>
</dbReference>
<dbReference type="CDD" id="cd01949">
    <property type="entry name" value="GGDEF"/>
    <property type="match status" value="1"/>
</dbReference>
<organism evidence="5 6">
    <name type="scientific">Vibrio gelatinilyticus</name>
    <dbReference type="NCBI Taxonomy" id="2893468"/>
    <lineage>
        <taxon>Bacteria</taxon>
        <taxon>Pseudomonadati</taxon>
        <taxon>Pseudomonadota</taxon>
        <taxon>Gammaproteobacteria</taxon>
        <taxon>Vibrionales</taxon>
        <taxon>Vibrionaceae</taxon>
        <taxon>Vibrio</taxon>
    </lineage>
</organism>
<dbReference type="SMART" id="SM00052">
    <property type="entry name" value="EAL"/>
    <property type="match status" value="1"/>
</dbReference>
<dbReference type="NCBIfam" id="TIGR00254">
    <property type="entry name" value="GGDEF"/>
    <property type="match status" value="1"/>
</dbReference>
<dbReference type="InterPro" id="IPR001633">
    <property type="entry name" value="EAL_dom"/>
</dbReference>
<evidence type="ECO:0000259" key="4">
    <source>
        <dbReference type="PROSITE" id="PS50887"/>
    </source>
</evidence>
<dbReference type="InterPro" id="IPR035919">
    <property type="entry name" value="EAL_sf"/>
</dbReference>
<feature type="domain" description="GGDEF" evidence="4">
    <location>
        <begin position="368"/>
        <end position="501"/>
    </location>
</feature>
<keyword evidence="2" id="KW-0812">Transmembrane</keyword>
<protein>
    <submittedName>
        <fullName evidence="5">EAL domain-containing protein</fullName>
    </submittedName>
</protein>
<dbReference type="CDD" id="cd01948">
    <property type="entry name" value="EAL"/>
    <property type="match status" value="1"/>
</dbReference>
<evidence type="ECO:0000259" key="3">
    <source>
        <dbReference type="PROSITE" id="PS50883"/>
    </source>
</evidence>
<dbReference type="PANTHER" id="PTHR44757:SF2">
    <property type="entry name" value="BIOFILM ARCHITECTURE MAINTENANCE PROTEIN MBAA"/>
    <property type="match status" value="1"/>
</dbReference>
<keyword evidence="6" id="KW-1185">Reference proteome</keyword>
<dbReference type="GO" id="GO:0003824">
    <property type="term" value="F:catalytic activity"/>
    <property type="evidence" value="ECO:0007669"/>
    <property type="project" value="UniProtKB-ARBA"/>
</dbReference>
<dbReference type="InterPro" id="IPR000160">
    <property type="entry name" value="GGDEF_dom"/>
</dbReference>
<keyword evidence="2" id="KW-1133">Transmembrane helix</keyword>
<evidence type="ECO:0000313" key="6">
    <source>
        <dbReference type="Proteomes" id="UP001139488"/>
    </source>
</evidence>
<evidence type="ECO:0000256" key="2">
    <source>
        <dbReference type="SAM" id="Phobius"/>
    </source>
</evidence>
<dbReference type="PANTHER" id="PTHR44757">
    <property type="entry name" value="DIGUANYLATE CYCLASE DGCP"/>
    <property type="match status" value="1"/>
</dbReference>
<dbReference type="PROSITE" id="PS50883">
    <property type="entry name" value="EAL"/>
    <property type="match status" value="1"/>
</dbReference>
<gene>
    <name evidence="5" type="ORF">LNL84_09575</name>
</gene>
<dbReference type="InterPro" id="IPR052155">
    <property type="entry name" value="Biofilm_reg_signaling"/>
</dbReference>
<feature type="transmembrane region" description="Helical" evidence="2">
    <location>
        <begin position="270"/>
        <end position="292"/>
    </location>
</feature>
<dbReference type="EMBL" id="JAJNNZ010000006">
    <property type="protein sequence ID" value="MCJ2377076.1"/>
    <property type="molecule type" value="Genomic_DNA"/>
</dbReference>
<dbReference type="Pfam" id="PF00990">
    <property type="entry name" value="GGDEF"/>
    <property type="match status" value="1"/>
</dbReference>